<feature type="region of interest" description="Disordered" evidence="1">
    <location>
        <begin position="241"/>
        <end position="323"/>
    </location>
</feature>
<dbReference type="AlphaFoldDB" id="A0AAD9MDZ9"/>
<organism evidence="3 4">
    <name type="scientific">Phyllachora maydis</name>
    <dbReference type="NCBI Taxonomy" id="1825666"/>
    <lineage>
        <taxon>Eukaryota</taxon>
        <taxon>Fungi</taxon>
        <taxon>Dikarya</taxon>
        <taxon>Ascomycota</taxon>
        <taxon>Pezizomycotina</taxon>
        <taxon>Sordariomycetes</taxon>
        <taxon>Sordariomycetidae</taxon>
        <taxon>Phyllachorales</taxon>
        <taxon>Phyllachoraceae</taxon>
        <taxon>Phyllachora</taxon>
    </lineage>
</organism>
<accession>A0AAD9MDZ9</accession>
<feature type="region of interest" description="Disordered" evidence="1">
    <location>
        <begin position="1"/>
        <end position="33"/>
    </location>
</feature>
<feature type="compositionally biased region" description="Low complexity" evidence="1">
    <location>
        <begin position="288"/>
        <end position="315"/>
    </location>
</feature>
<dbReference type="InterPro" id="IPR035969">
    <property type="entry name" value="Rab-GAP_TBC_sf"/>
</dbReference>
<dbReference type="GO" id="GO:0005096">
    <property type="term" value="F:GTPase activator activity"/>
    <property type="evidence" value="ECO:0007669"/>
    <property type="project" value="TreeGrafter"/>
</dbReference>
<dbReference type="GO" id="GO:0044732">
    <property type="term" value="C:mitotic spindle pole body"/>
    <property type="evidence" value="ECO:0007669"/>
    <property type="project" value="TreeGrafter"/>
</dbReference>
<dbReference type="Gene3D" id="1.10.472.80">
    <property type="entry name" value="Ypt/Rab-GAP domain of gyp1p, domain 3"/>
    <property type="match status" value="1"/>
</dbReference>
<dbReference type="Proteomes" id="UP001217918">
    <property type="component" value="Unassembled WGS sequence"/>
</dbReference>
<comment type="caution">
    <text evidence="3">The sequence shown here is derived from an EMBL/GenBank/DDBJ whole genome shotgun (WGS) entry which is preliminary data.</text>
</comment>
<dbReference type="EMBL" id="JAQQPM010000006">
    <property type="protein sequence ID" value="KAK2072872.1"/>
    <property type="molecule type" value="Genomic_DNA"/>
</dbReference>
<dbReference type="PANTHER" id="PTHR22957">
    <property type="entry name" value="TBC1 DOMAIN FAMILY MEMBER GTPASE-ACTIVATING PROTEIN"/>
    <property type="match status" value="1"/>
</dbReference>
<reference evidence="3" key="1">
    <citation type="journal article" date="2023" name="Mol. Plant Microbe Interact.">
        <title>Elucidating the Obligate Nature and Biological Capacity of an Invasive Fungal Corn Pathogen.</title>
        <authorList>
            <person name="MacCready J.S."/>
            <person name="Roggenkamp E.M."/>
            <person name="Gdanetz K."/>
            <person name="Chilvers M.I."/>
        </authorList>
    </citation>
    <scope>NUCLEOTIDE SEQUENCE</scope>
    <source>
        <strain evidence="3">PM02</strain>
    </source>
</reference>
<sequence length="709" mass="76262">MPGMQSIPLLPPPSQVQVQVPMQNPPSPGTHRLRRLQSAHNLGAKASGQSLIAQQRLQQHQQHRQHPPHQPHPRLDHHRSMSPVRRVRANSDARGPPNTMASGKRLPKRSLAADAMSMERLVSKGPPEGDVEGALESARFKILDQGIKADGDGMSSLRIYVWLILLNAPILETDSYLSLIHRGASPAYSKIRNDTFRTLTTDPLFRRRVSEASLIRLLNAVAWRLHDAREERVKESFFQPLPTLASPSSNAGRPSSRPGSSRLGERCSLPPQELISTRPSSRPATGHAAEASSGSPASRSSRARALTTTTTDGGSIESGATAAGAEPGTYVQGMNVLAAPFLYAARSEAEAFVAFHQLLTRELPGYIRGAMDGVHKGLALVDKVLAVVDPKLSLYLLSKTMSAKIYAFPSVLTLCACTPPLPEVLRLWDFLFAYGPHLNILCIVAQLVIIRTQILNSPSPNKLLRLCPMIRCARNLRNARTWSRYHWKSSEYPPVRIRHQKIRSSRGSAAAATLPDLLGPAGSASIPSPCAQQQPPRAPHTRFACASPVGSCADLYGVGAVPCRNATSRSCYSPPRGQSCCAPDSGYCGRGTYCAPVAGICCAQEEDGFGLPLAWRAEAPRTRLALAATADVASLLVTLPVRTAGGEAAAPRSGAAARCPKAIATRDFVRAMNSGRASELSSNSPPVQDRRWIIMGFAIGAVAVFMASC</sequence>
<gene>
    <name evidence="3" type="ORF">P8C59_007201</name>
</gene>
<evidence type="ECO:0000256" key="1">
    <source>
        <dbReference type="SAM" id="MobiDB-lite"/>
    </source>
</evidence>
<dbReference type="PROSITE" id="PS50086">
    <property type="entry name" value="TBC_RABGAP"/>
    <property type="match status" value="1"/>
</dbReference>
<dbReference type="Pfam" id="PF00566">
    <property type="entry name" value="RabGAP-TBC"/>
    <property type="match status" value="1"/>
</dbReference>
<evidence type="ECO:0000313" key="4">
    <source>
        <dbReference type="Proteomes" id="UP001217918"/>
    </source>
</evidence>
<feature type="region of interest" description="Disordered" evidence="1">
    <location>
        <begin position="51"/>
        <end position="109"/>
    </location>
</feature>
<protein>
    <recommendedName>
        <fullName evidence="2">Rab-GAP TBC domain-containing protein</fullName>
    </recommendedName>
</protein>
<name>A0AAD9MDZ9_9PEZI</name>
<dbReference type="FunFam" id="1.10.472.80:FF:000026">
    <property type="entry name" value="Mitotic check point protein (Bub2)"/>
    <property type="match status" value="1"/>
</dbReference>
<dbReference type="SMART" id="SM00164">
    <property type="entry name" value="TBC"/>
    <property type="match status" value="1"/>
</dbReference>
<evidence type="ECO:0000313" key="3">
    <source>
        <dbReference type="EMBL" id="KAK2072872.1"/>
    </source>
</evidence>
<evidence type="ECO:0000259" key="2">
    <source>
        <dbReference type="PROSITE" id="PS50086"/>
    </source>
</evidence>
<dbReference type="SUPFAM" id="SSF47923">
    <property type="entry name" value="Ypt/Rab-GAP domain of gyp1p"/>
    <property type="match status" value="3"/>
</dbReference>
<dbReference type="GO" id="GO:0031030">
    <property type="term" value="P:negative regulation of septation initiation signaling"/>
    <property type="evidence" value="ECO:0007669"/>
    <property type="project" value="TreeGrafter"/>
</dbReference>
<keyword evidence="4" id="KW-1185">Reference proteome</keyword>
<feature type="compositionally biased region" description="Polar residues" evidence="1">
    <location>
        <begin position="274"/>
        <end position="283"/>
    </location>
</feature>
<feature type="compositionally biased region" description="Low complexity" evidence="1">
    <location>
        <begin position="246"/>
        <end position="262"/>
    </location>
</feature>
<dbReference type="Gene3D" id="1.10.8.270">
    <property type="entry name" value="putative rabgap domain of human tbc1 domain family member 14 like domains"/>
    <property type="match status" value="2"/>
</dbReference>
<dbReference type="PANTHER" id="PTHR22957:SF263">
    <property type="entry name" value="MITOTIC CHECK POINT PROTEIN BUB2"/>
    <property type="match status" value="1"/>
</dbReference>
<feature type="domain" description="Rab-GAP TBC" evidence="2">
    <location>
        <begin position="152"/>
        <end position="435"/>
    </location>
</feature>
<feature type="compositionally biased region" description="Basic residues" evidence="1">
    <location>
        <begin position="61"/>
        <end position="77"/>
    </location>
</feature>
<proteinExistence type="predicted"/>
<dbReference type="InterPro" id="IPR000195">
    <property type="entry name" value="Rab-GAP-TBC_dom"/>
</dbReference>